<dbReference type="EMBL" id="JAUJFL010000005">
    <property type="protein sequence ID" value="KAK2602975.1"/>
    <property type="molecule type" value="Genomic_DNA"/>
</dbReference>
<evidence type="ECO:0000313" key="3">
    <source>
        <dbReference type="EMBL" id="KAK2602975.1"/>
    </source>
</evidence>
<dbReference type="Pfam" id="PF24476">
    <property type="entry name" value="DUF7580"/>
    <property type="match status" value="1"/>
</dbReference>
<evidence type="ECO:0000313" key="4">
    <source>
        <dbReference type="Proteomes" id="UP001265746"/>
    </source>
</evidence>
<protein>
    <recommendedName>
        <fullName evidence="2">DUF7580 domain-containing protein</fullName>
    </recommendedName>
</protein>
<keyword evidence="1" id="KW-0732">Signal</keyword>
<feature type="chain" id="PRO_5042145132" description="DUF7580 domain-containing protein" evidence="1">
    <location>
        <begin position="21"/>
        <end position="572"/>
    </location>
</feature>
<sequence length="572" mass="65383">MPALEICGVVLGVIPLVISALEHYKAGKGAAAAFVKWRGHLDTLIFRLKLQRTFFYLQILELLREARVAQLEDRIDLTEEQCVAVLCDKHTGEEVREYLGLLHDTFVEVLSRYELCLKTIVAKIGHIRRLPDTLTLGHGQAQKDDLAAILAANTPRNGTFSFRERLSFTIERGSLKGLLEELREDRLSLKTIIKGLKTQREYLAKEPSHDAQKLAANFREVQQTASALFPAMCNCCSCPCMTGHGLLLRLDNRVLIQRVRAKVGKRADEPTTFSLFMGLEKSLQEISVNAYHMDPTEESPVTAKFFGQDIPKKTVDFAIPTLSITVHEEHRPRFRNWEPISDICHSAMIAFKKEYLLRLYLMADALSLANETREARREVAKSTTLEQFLRRGYLDEDARMTPKQQTILALDIAASVLQLRQTHWSLFPWTNKRIRFLLSRQGEFLGPFVEELIDKRTDKTPLDPIPQGPNPKEALLELAILLLEIWHHRPLEMWAAKLGMEFVDTPEARRIAAIRWLELTSDRLPPHHMAAIEQCLAFCSGRLRAWDDGEFQKLYCENVVKPLRESCKAWQA</sequence>
<keyword evidence="4" id="KW-1185">Reference proteome</keyword>
<feature type="signal peptide" evidence="1">
    <location>
        <begin position="1"/>
        <end position="20"/>
    </location>
</feature>
<dbReference type="Proteomes" id="UP001265746">
    <property type="component" value="Unassembled WGS sequence"/>
</dbReference>
<dbReference type="PANTHER" id="PTHR35186">
    <property type="entry name" value="ANK_REP_REGION DOMAIN-CONTAINING PROTEIN"/>
    <property type="match status" value="1"/>
</dbReference>
<proteinExistence type="predicted"/>
<evidence type="ECO:0000256" key="1">
    <source>
        <dbReference type="SAM" id="SignalP"/>
    </source>
</evidence>
<gene>
    <name evidence="3" type="ORF">N8I77_009468</name>
</gene>
<dbReference type="PANTHER" id="PTHR35186:SF4">
    <property type="entry name" value="PRION-INHIBITION AND PROPAGATION HELO DOMAIN-CONTAINING PROTEIN"/>
    <property type="match status" value="1"/>
</dbReference>
<dbReference type="AlphaFoldDB" id="A0AAD9W0I7"/>
<name>A0AAD9W0I7_PHOAM</name>
<feature type="domain" description="DUF7580" evidence="2">
    <location>
        <begin position="219"/>
        <end position="568"/>
    </location>
</feature>
<organism evidence="3 4">
    <name type="scientific">Phomopsis amygdali</name>
    <name type="common">Fusicoccum amygdali</name>
    <dbReference type="NCBI Taxonomy" id="1214568"/>
    <lineage>
        <taxon>Eukaryota</taxon>
        <taxon>Fungi</taxon>
        <taxon>Dikarya</taxon>
        <taxon>Ascomycota</taxon>
        <taxon>Pezizomycotina</taxon>
        <taxon>Sordariomycetes</taxon>
        <taxon>Sordariomycetidae</taxon>
        <taxon>Diaporthales</taxon>
        <taxon>Diaporthaceae</taxon>
        <taxon>Diaporthe</taxon>
    </lineage>
</organism>
<evidence type="ECO:0000259" key="2">
    <source>
        <dbReference type="Pfam" id="PF24476"/>
    </source>
</evidence>
<dbReference type="InterPro" id="IPR056002">
    <property type="entry name" value="DUF7580"/>
</dbReference>
<reference evidence="3" key="1">
    <citation type="submission" date="2023-06" db="EMBL/GenBank/DDBJ databases">
        <authorList>
            <person name="Noh H."/>
        </authorList>
    </citation>
    <scope>NUCLEOTIDE SEQUENCE</scope>
    <source>
        <strain evidence="3">DUCC20226</strain>
    </source>
</reference>
<accession>A0AAD9W0I7</accession>
<comment type="caution">
    <text evidence="3">The sequence shown here is derived from an EMBL/GenBank/DDBJ whole genome shotgun (WGS) entry which is preliminary data.</text>
</comment>